<dbReference type="VEuPathDB" id="VectorBase:MDOMA2_002995"/>
<dbReference type="Pfam" id="PF06581">
    <property type="entry name" value="p31comet"/>
    <property type="match status" value="1"/>
</dbReference>
<evidence type="ECO:0000313" key="1">
    <source>
        <dbReference type="Proteomes" id="UP001652621"/>
    </source>
</evidence>
<keyword evidence="1" id="KW-1185">Reference proteome</keyword>
<organism evidence="1 2">
    <name type="scientific">Musca domestica</name>
    <name type="common">House fly</name>
    <dbReference type="NCBI Taxonomy" id="7370"/>
    <lineage>
        <taxon>Eukaryota</taxon>
        <taxon>Metazoa</taxon>
        <taxon>Ecdysozoa</taxon>
        <taxon>Arthropoda</taxon>
        <taxon>Hexapoda</taxon>
        <taxon>Insecta</taxon>
        <taxon>Pterygota</taxon>
        <taxon>Neoptera</taxon>
        <taxon>Endopterygota</taxon>
        <taxon>Diptera</taxon>
        <taxon>Brachycera</taxon>
        <taxon>Muscomorpha</taxon>
        <taxon>Muscoidea</taxon>
        <taxon>Muscidae</taxon>
        <taxon>Musca</taxon>
    </lineage>
</organism>
<protein>
    <submittedName>
        <fullName evidence="2">Uncharacterized protein LOC101890842</fullName>
    </submittedName>
</protein>
<dbReference type="Proteomes" id="UP001652621">
    <property type="component" value="Unplaced"/>
</dbReference>
<dbReference type="PANTHER" id="PTHR15681">
    <property type="entry name" value="MAD2L1-BINDING PROTEIN"/>
    <property type="match status" value="1"/>
</dbReference>
<dbReference type="eggNOG" id="ENOG502SCQ6">
    <property type="taxonomic scope" value="Eukaryota"/>
</dbReference>
<reference evidence="2" key="1">
    <citation type="submission" date="2025-08" db="UniProtKB">
        <authorList>
            <consortium name="RefSeq"/>
        </authorList>
    </citation>
    <scope>IDENTIFICATION</scope>
    <source>
        <strain evidence="2">Aabys</strain>
        <tissue evidence="2">Whole body</tissue>
    </source>
</reference>
<name>A0A9J7I469_MUSDO</name>
<dbReference type="GeneID" id="101890842"/>
<evidence type="ECO:0000313" key="2">
    <source>
        <dbReference type="RefSeq" id="XP_005186295.3"/>
    </source>
</evidence>
<dbReference type="RefSeq" id="XP_005186295.3">
    <property type="nucleotide sequence ID" value="XM_005186238.4"/>
</dbReference>
<dbReference type="InterPro" id="IPR053729">
    <property type="entry name" value="MAD2L1BP_domain_sf"/>
</dbReference>
<dbReference type="OrthoDB" id="6334764at2759"/>
<dbReference type="Gene3D" id="3.30.900.20">
    <property type="match status" value="1"/>
</dbReference>
<gene>
    <name evidence="2" type="primary">LOC101890842</name>
</gene>
<dbReference type="VEuPathDB" id="VectorBase:MDOA002042"/>
<accession>A0A9J7I469</accession>
<sequence>MSSRVELNLFLEVDILTAGTIAEVINSVLESLLYQRNQIPFVYKTYRYYVNKWNDDDEQQEDMEQLDNVKNFQVQRQRNLAKSTKDSISAMREAINDTFRRTAVKSLRFLFGGTPFTPKESYTIHIPIENVLTNHDWEQHRIEAQKLNETLISLLTNESLYSIFSQNLSPTNVYLEFELFDNPMTSTRSSQDSKSNMYPKEFSAIPSSCKDIQINLIHKRKPESENMIFKCCKDLHIFEDNISPYLKNSTSPSGFYGGKKSNFFNQDVGWWESEVIVRGFKEQSIKGQNIWK</sequence>
<dbReference type="PANTHER" id="PTHR15681:SF1">
    <property type="entry name" value="MAD2L1-BINDING PROTEIN"/>
    <property type="match status" value="1"/>
</dbReference>
<proteinExistence type="predicted"/>
<dbReference type="InterPro" id="IPR009511">
    <property type="entry name" value="MAD1/Cdc20-bound-Mad2-bd"/>
</dbReference>